<keyword evidence="3" id="KW-1185">Reference proteome</keyword>
<dbReference type="AlphaFoldDB" id="A0A6I3KQ52"/>
<comment type="caution">
    <text evidence="2">The sequence shown here is derived from an EMBL/GenBank/DDBJ whole genome shotgun (WGS) entry which is preliminary data.</text>
</comment>
<accession>A0A6I3KQ52</accession>
<evidence type="ECO:0000256" key="1">
    <source>
        <dbReference type="SAM" id="MobiDB-lite"/>
    </source>
</evidence>
<feature type="region of interest" description="Disordered" evidence="1">
    <location>
        <begin position="49"/>
        <end position="72"/>
    </location>
</feature>
<dbReference type="Proteomes" id="UP000432464">
    <property type="component" value="Unassembled WGS sequence"/>
</dbReference>
<evidence type="ECO:0000313" key="3">
    <source>
        <dbReference type="Proteomes" id="UP000432464"/>
    </source>
</evidence>
<dbReference type="EMBL" id="WMBB01000003">
    <property type="protein sequence ID" value="MTE12793.1"/>
    <property type="molecule type" value="Genomic_DNA"/>
</dbReference>
<gene>
    <name evidence="2" type="ORF">GLP40_08405</name>
</gene>
<sequence length="72" mass="7992">MTAMLIPFPTGATTAALCAWLLHHLPSTPKPAHSNTFPHNQYTVATITARLERERRPKPAPANSRPPRRVRA</sequence>
<protein>
    <submittedName>
        <fullName evidence="2">Uncharacterized protein</fullName>
    </submittedName>
</protein>
<proteinExistence type="predicted"/>
<organism evidence="2 3">
    <name type="scientific">Nocardia aurantiaca</name>
    <dbReference type="NCBI Taxonomy" id="2675850"/>
    <lineage>
        <taxon>Bacteria</taxon>
        <taxon>Bacillati</taxon>
        <taxon>Actinomycetota</taxon>
        <taxon>Actinomycetes</taxon>
        <taxon>Mycobacteriales</taxon>
        <taxon>Nocardiaceae</taxon>
        <taxon>Nocardia</taxon>
    </lineage>
</organism>
<reference evidence="2 3" key="1">
    <citation type="submission" date="2019-11" db="EMBL/GenBank/DDBJ databases">
        <title>Nocardia sp. nov. CT2-14 isolated from soil.</title>
        <authorList>
            <person name="Kanchanasin P."/>
            <person name="Tanasupawat S."/>
            <person name="Yuki M."/>
            <person name="Kudo T."/>
        </authorList>
    </citation>
    <scope>NUCLEOTIDE SEQUENCE [LARGE SCALE GENOMIC DNA]</scope>
    <source>
        <strain evidence="2 3">CT2-14</strain>
    </source>
</reference>
<name>A0A6I3KQ52_9NOCA</name>
<evidence type="ECO:0000313" key="2">
    <source>
        <dbReference type="EMBL" id="MTE12793.1"/>
    </source>
</evidence>
<dbReference type="RefSeq" id="WP_154787218.1">
    <property type="nucleotide sequence ID" value="NZ_WMBB01000003.1"/>
</dbReference>